<evidence type="ECO:0000313" key="4">
    <source>
        <dbReference type="Proteomes" id="UP000473699"/>
    </source>
</evidence>
<gene>
    <name evidence="3" type="ORF">FYJ74_10430</name>
</gene>
<sequence length="159" mass="17799">MKRHQDVTIGIVILLFCAFFTRCALRMDMGPALMPLILLAFMAVLGLIILADGIRKTRHATAENPVKPFVTCAALKTPLTMFALIVVYVLLFLAVGYYAATVLFLIAAMRFLKQKSWPLIAMTTAGFVAFTYFFLVRQLNVSIDELGWIGNWLQMRGGF</sequence>
<organism evidence="3 4">
    <name type="scientific">Pyramidobacter porci</name>
    <dbReference type="NCBI Taxonomy" id="2605789"/>
    <lineage>
        <taxon>Bacteria</taxon>
        <taxon>Thermotogati</taxon>
        <taxon>Synergistota</taxon>
        <taxon>Synergistia</taxon>
        <taxon>Synergistales</taxon>
        <taxon>Dethiosulfovibrionaceae</taxon>
        <taxon>Pyramidobacter</taxon>
    </lineage>
</organism>
<feature type="transmembrane region" description="Helical" evidence="1">
    <location>
        <begin position="7"/>
        <end position="27"/>
    </location>
</feature>
<dbReference type="InterPro" id="IPR009936">
    <property type="entry name" value="DUF1468"/>
</dbReference>
<keyword evidence="4" id="KW-1185">Reference proteome</keyword>
<comment type="caution">
    <text evidence="3">The sequence shown here is derived from an EMBL/GenBank/DDBJ whole genome shotgun (WGS) entry which is preliminary data.</text>
</comment>
<feature type="transmembrane region" description="Helical" evidence="1">
    <location>
        <begin position="117"/>
        <end position="136"/>
    </location>
</feature>
<accession>A0A6L5YEC2</accession>
<dbReference type="Proteomes" id="UP000473699">
    <property type="component" value="Unassembled WGS sequence"/>
</dbReference>
<dbReference type="EMBL" id="VUNH01000012">
    <property type="protein sequence ID" value="MST56443.1"/>
    <property type="molecule type" value="Genomic_DNA"/>
</dbReference>
<proteinExistence type="predicted"/>
<feature type="transmembrane region" description="Helical" evidence="1">
    <location>
        <begin position="85"/>
        <end position="111"/>
    </location>
</feature>
<dbReference type="Pfam" id="PF07331">
    <property type="entry name" value="TctB"/>
    <property type="match status" value="1"/>
</dbReference>
<reference evidence="3 4" key="1">
    <citation type="submission" date="2019-08" db="EMBL/GenBank/DDBJ databases">
        <title>In-depth cultivation of the pig gut microbiome towards novel bacterial diversity and tailored functional studies.</title>
        <authorList>
            <person name="Wylensek D."/>
            <person name="Hitch T.C.A."/>
            <person name="Clavel T."/>
        </authorList>
    </citation>
    <scope>NUCLEOTIDE SEQUENCE [LARGE SCALE GENOMIC DNA]</scope>
    <source>
        <strain evidence="3 4">SM-530-WT-4B</strain>
    </source>
</reference>
<feature type="transmembrane region" description="Helical" evidence="1">
    <location>
        <begin position="33"/>
        <end position="51"/>
    </location>
</feature>
<feature type="domain" description="DUF1468" evidence="2">
    <location>
        <begin position="9"/>
        <end position="142"/>
    </location>
</feature>
<dbReference type="AlphaFoldDB" id="A0A6L5YEC2"/>
<evidence type="ECO:0000256" key="1">
    <source>
        <dbReference type="SAM" id="Phobius"/>
    </source>
</evidence>
<dbReference type="RefSeq" id="WP_154529522.1">
    <property type="nucleotide sequence ID" value="NZ_VUNH01000012.1"/>
</dbReference>
<keyword evidence="1" id="KW-1133">Transmembrane helix</keyword>
<keyword evidence="1" id="KW-0812">Transmembrane</keyword>
<name>A0A6L5YEC2_9BACT</name>
<keyword evidence="1" id="KW-0472">Membrane</keyword>
<evidence type="ECO:0000313" key="3">
    <source>
        <dbReference type="EMBL" id="MST56443.1"/>
    </source>
</evidence>
<evidence type="ECO:0000259" key="2">
    <source>
        <dbReference type="Pfam" id="PF07331"/>
    </source>
</evidence>
<protein>
    <submittedName>
        <fullName evidence="3">Tripartite tricarboxylate transporter TctB family protein</fullName>
    </submittedName>
</protein>